<dbReference type="Ensembl" id="ENSORLT00000025748.2">
    <property type="protein sequence ID" value="ENSORLP00000025747.2"/>
    <property type="gene ID" value="ENSORLG00000020790.2"/>
</dbReference>
<sequence length="313" mass="35029">MKQNIQMNHTKVSYFILAAYLDPGPLRFLYFSLVLVLLLLIVFCNVLLIAVICVTRSLHEPMFLFLCSLFANELLGSSGLFPFLLLQILADVHRVSAPLCFLQVFILYLYASVQLSNLAVMSYDRYLAICCPLQYKSLMTSSRTGTLLVLVWFYPLLAVMVLVSLTSSLQRCGNIIHGVFCDNYSIVKLACSDTTFINVYGLAILCLLVVFPALLILYSYSSILRVCLCGSRQTRHKAVSTCTPHLASLLNFSFGCVFQIVQSRFDMSGVPGVLRVLLSVYYLTCQPLFNPVLYGLNLTKVRSLCGRMFCGES</sequence>
<dbReference type="SUPFAM" id="SSF81321">
    <property type="entry name" value="Family A G protein-coupled receptor-like"/>
    <property type="match status" value="1"/>
</dbReference>
<dbReference type="Pfam" id="PF13853">
    <property type="entry name" value="7tm_4"/>
    <property type="match status" value="1"/>
</dbReference>
<dbReference type="KEGG" id="ola:101164040"/>
<feature type="transmembrane region" description="Helical" evidence="13">
    <location>
        <begin position="280"/>
        <end position="299"/>
    </location>
</feature>
<dbReference type="GO" id="GO:0004930">
    <property type="term" value="F:G protein-coupled receptor activity"/>
    <property type="evidence" value="ECO:0007669"/>
    <property type="project" value="UniProtKB-KW"/>
</dbReference>
<dbReference type="Gene3D" id="1.20.1070.10">
    <property type="entry name" value="Rhodopsin 7-helix transmembrane proteins"/>
    <property type="match status" value="1"/>
</dbReference>
<evidence type="ECO:0000256" key="13">
    <source>
        <dbReference type="SAM" id="Phobius"/>
    </source>
</evidence>
<keyword evidence="12" id="KW-0807">Transducer</keyword>
<keyword evidence="3" id="KW-0716">Sensory transduction</keyword>
<feature type="domain" description="G-protein coupled receptors family 1 profile" evidence="14">
    <location>
        <begin position="44"/>
        <end position="294"/>
    </location>
</feature>
<comment type="subcellular location">
    <subcellularLocation>
        <location evidence="1">Cell membrane</location>
        <topology evidence="1">Multi-pass membrane protein</topology>
    </subcellularLocation>
</comment>
<dbReference type="AlphaFoldDB" id="H2N2Q8"/>
<dbReference type="eggNOG" id="ENOG502QVH7">
    <property type="taxonomic scope" value="Eukaryota"/>
</dbReference>
<evidence type="ECO:0000256" key="1">
    <source>
        <dbReference type="ARBA" id="ARBA00004651"/>
    </source>
</evidence>
<evidence type="ECO:0000256" key="7">
    <source>
        <dbReference type="ARBA" id="ARBA00023040"/>
    </source>
</evidence>
<accession>H2N2Q8</accession>
<dbReference type="Proteomes" id="UP000001038">
    <property type="component" value="Chromosome 13"/>
</dbReference>
<evidence type="ECO:0000259" key="14">
    <source>
        <dbReference type="PROSITE" id="PS50262"/>
    </source>
</evidence>
<dbReference type="PANTHER" id="PTHR26451">
    <property type="entry name" value="G_PROTEIN_RECEP_F1_2 DOMAIN-CONTAINING PROTEIN"/>
    <property type="match status" value="1"/>
</dbReference>
<dbReference type="GO" id="GO:0004984">
    <property type="term" value="F:olfactory receptor activity"/>
    <property type="evidence" value="ECO:0000318"/>
    <property type="project" value="GO_Central"/>
</dbReference>
<dbReference type="PANTHER" id="PTHR26451:SF885">
    <property type="entry name" value="OLFACTORY RECEPTOR"/>
    <property type="match status" value="1"/>
</dbReference>
<evidence type="ECO:0000256" key="3">
    <source>
        <dbReference type="ARBA" id="ARBA00022606"/>
    </source>
</evidence>
<proteinExistence type="predicted"/>
<dbReference type="GO" id="GO:0050911">
    <property type="term" value="P:detection of chemical stimulus involved in sensory perception of smell"/>
    <property type="evidence" value="ECO:0000318"/>
    <property type="project" value="GO_Central"/>
</dbReference>
<evidence type="ECO:0000256" key="5">
    <source>
        <dbReference type="ARBA" id="ARBA00022725"/>
    </source>
</evidence>
<keyword evidence="6 13" id="KW-1133">Transmembrane helix</keyword>
<dbReference type="PRINTS" id="PR00245">
    <property type="entry name" value="OLFACTORYR"/>
</dbReference>
<dbReference type="FunCoup" id="H2N2Q8">
    <property type="interactions" value="216"/>
</dbReference>
<protein>
    <recommendedName>
        <fullName evidence="14">G-protein coupled receptors family 1 profile domain-containing protein</fullName>
    </recommendedName>
</protein>
<keyword evidence="5" id="KW-0552">Olfaction</keyword>
<keyword evidence="4 13" id="KW-0812">Transmembrane</keyword>
<dbReference type="FunFam" id="1.20.1070.10:FF:000024">
    <property type="entry name" value="Olfactory receptor"/>
    <property type="match status" value="1"/>
</dbReference>
<feature type="transmembrane region" description="Helical" evidence="13">
    <location>
        <begin position="144"/>
        <end position="165"/>
    </location>
</feature>
<evidence type="ECO:0000256" key="8">
    <source>
        <dbReference type="ARBA" id="ARBA00023136"/>
    </source>
</evidence>
<dbReference type="GO" id="GO:0005549">
    <property type="term" value="F:odorant binding"/>
    <property type="evidence" value="ECO:0000318"/>
    <property type="project" value="GO_Central"/>
</dbReference>
<evidence type="ECO:0000313" key="15">
    <source>
        <dbReference type="Ensembl" id="ENSORLP00000025747.2"/>
    </source>
</evidence>
<keyword evidence="16" id="KW-1185">Reference proteome</keyword>
<dbReference type="GeneID" id="101164040"/>
<evidence type="ECO:0000256" key="6">
    <source>
        <dbReference type="ARBA" id="ARBA00022989"/>
    </source>
</evidence>
<dbReference type="GeneTree" id="ENSGT00950000183048"/>
<dbReference type="InterPro" id="IPR000276">
    <property type="entry name" value="GPCR_Rhodpsn"/>
</dbReference>
<evidence type="ECO:0000256" key="2">
    <source>
        <dbReference type="ARBA" id="ARBA00022475"/>
    </source>
</evidence>
<reference evidence="15 16" key="1">
    <citation type="journal article" date="2007" name="Nature">
        <title>The medaka draft genome and insights into vertebrate genome evolution.</title>
        <authorList>
            <person name="Kasahara M."/>
            <person name="Naruse K."/>
            <person name="Sasaki S."/>
            <person name="Nakatani Y."/>
            <person name="Qu W."/>
            <person name="Ahsan B."/>
            <person name="Yamada T."/>
            <person name="Nagayasu Y."/>
            <person name="Doi K."/>
            <person name="Kasai Y."/>
            <person name="Jindo T."/>
            <person name="Kobayashi D."/>
            <person name="Shimada A."/>
            <person name="Toyoda A."/>
            <person name="Kuroki Y."/>
            <person name="Fujiyama A."/>
            <person name="Sasaki T."/>
            <person name="Shimizu A."/>
            <person name="Asakawa S."/>
            <person name="Shimizu N."/>
            <person name="Hashimoto S."/>
            <person name="Yang J."/>
            <person name="Lee Y."/>
            <person name="Matsushima K."/>
            <person name="Sugano S."/>
            <person name="Sakaizumi M."/>
            <person name="Narita T."/>
            <person name="Ohishi K."/>
            <person name="Haga S."/>
            <person name="Ohta F."/>
            <person name="Nomoto H."/>
            <person name="Nogata K."/>
            <person name="Morishita T."/>
            <person name="Endo T."/>
            <person name="Shin-I T."/>
            <person name="Takeda H."/>
            <person name="Morishita S."/>
            <person name="Kohara Y."/>
        </authorList>
    </citation>
    <scope>NUCLEOTIDE SEQUENCE [LARGE SCALE GENOMIC DNA]</scope>
    <source>
        <strain evidence="15 16">Hd-rR</strain>
    </source>
</reference>
<organism evidence="15 16">
    <name type="scientific">Oryzias latipes</name>
    <name type="common">Japanese rice fish</name>
    <name type="synonym">Japanese killifish</name>
    <dbReference type="NCBI Taxonomy" id="8090"/>
    <lineage>
        <taxon>Eukaryota</taxon>
        <taxon>Metazoa</taxon>
        <taxon>Chordata</taxon>
        <taxon>Craniata</taxon>
        <taxon>Vertebrata</taxon>
        <taxon>Euteleostomi</taxon>
        <taxon>Actinopterygii</taxon>
        <taxon>Neopterygii</taxon>
        <taxon>Teleostei</taxon>
        <taxon>Neoteleostei</taxon>
        <taxon>Acanthomorphata</taxon>
        <taxon>Ovalentaria</taxon>
        <taxon>Atherinomorphae</taxon>
        <taxon>Beloniformes</taxon>
        <taxon>Adrianichthyidae</taxon>
        <taxon>Oryziinae</taxon>
        <taxon>Oryzias</taxon>
    </lineage>
</organism>
<keyword evidence="11" id="KW-0325">Glycoprotein</keyword>
<dbReference type="PRINTS" id="PR00237">
    <property type="entry name" value="GPCRRHODOPSN"/>
</dbReference>
<evidence type="ECO:0000256" key="12">
    <source>
        <dbReference type="ARBA" id="ARBA00023224"/>
    </source>
</evidence>
<evidence type="ECO:0000256" key="10">
    <source>
        <dbReference type="ARBA" id="ARBA00023170"/>
    </source>
</evidence>
<keyword evidence="8 13" id="KW-0472">Membrane</keyword>
<evidence type="ECO:0000313" key="16">
    <source>
        <dbReference type="Proteomes" id="UP000001038"/>
    </source>
</evidence>
<keyword evidence="7" id="KW-0297">G-protein coupled receptor</keyword>
<keyword evidence="10" id="KW-0675">Receptor</keyword>
<reference evidence="15" key="2">
    <citation type="submission" date="2025-08" db="UniProtKB">
        <authorList>
            <consortium name="Ensembl"/>
        </authorList>
    </citation>
    <scope>IDENTIFICATION</scope>
    <source>
        <strain evidence="15">Hd-rR</strain>
    </source>
</reference>
<dbReference type="InterPro" id="IPR000725">
    <property type="entry name" value="Olfact_rcpt"/>
</dbReference>
<dbReference type="HOGENOM" id="CLU_012526_0_1_1"/>
<feature type="transmembrane region" description="Helical" evidence="13">
    <location>
        <begin position="63"/>
        <end position="89"/>
    </location>
</feature>
<evidence type="ECO:0000256" key="4">
    <source>
        <dbReference type="ARBA" id="ARBA00022692"/>
    </source>
</evidence>
<feature type="transmembrane region" description="Helical" evidence="13">
    <location>
        <begin position="101"/>
        <end position="123"/>
    </location>
</feature>
<name>H2N2Q8_ORYLA</name>
<dbReference type="InterPro" id="IPR052921">
    <property type="entry name" value="GPCR1_Superfamily_Member"/>
</dbReference>
<feature type="transmembrane region" description="Helical" evidence="13">
    <location>
        <begin position="28"/>
        <end position="51"/>
    </location>
</feature>
<dbReference type="GO" id="GO:0016020">
    <property type="term" value="C:membrane"/>
    <property type="evidence" value="ECO:0000318"/>
    <property type="project" value="GO_Central"/>
</dbReference>
<feature type="transmembrane region" description="Helical" evidence="13">
    <location>
        <begin position="238"/>
        <end position="260"/>
    </location>
</feature>
<dbReference type="InParanoid" id="H2N2Q8"/>
<dbReference type="OrthoDB" id="6147321at2759"/>
<dbReference type="PROSITE" id="PS50262">
    <property type="entry name" value="G_PROTEIN_RECEP_F1_2"/>
    <property type="match status" value="1"/>
</dbReference>
<reference evidence="15" key="3">
    <citation type="submission" date="2025-09" db="UniProtKB">
        <authorList>
            <consortium name="Ensembl"/>
        </authorList>
    </citation>
    <scope>IDENTIFICATION</scope>
    <source>
        <strain evidence="15">Hd-rR</strain>
    </source>
</reference>
<feature type="transmembrane region" description="Helical" evidence="13">
    <location>
        <begin position="197"/>
        <end position="218"/>
    </location>
</feature>
<keyword evidence="2" id="KW-1003">Cell membrane</keyword>
<dbReference type="InterPro" id="IPR017452">
    <property type="entry name" value="GPCR_Rhodpsn_7TM"/>
</dbReference>
<keyword evidence="9" id="KW-1015">Disulfide bond</keyword>
<dbReference type="GO" id="GO:0005886">
    <property type="term" value="C:plasma membrane"/>
    <property type="evidence" value="ECO:0007669"/>
    <property type="project" value="UniProtKB-SubCell"/>
</dbReference>
<gene>
    <name evidence="15" type="primary">LOC101164040</name>
</gene>
<evidence type="ECO:0000256" key="11">
    <source>
        <dbReference type="ARBA" id="ARBA00023180"/>
    </source>
</evidence>
<evidence type="ECO:0000256" key="9">
    <source>
        <dbReference type="ARBA" id="ARBA00023157"/>
    </source>
</evidence>